<name>A0ABU0D162_9BACI</name>
<dbReference type="Proteomes" id="UP001232343">
    <property type="component" value="Unassembled WGS sequence"/>
</dbReference>
<protein>
    <submittedName>
        <fullName evidence="2">Uncharacterized protein YqkB</fullName>
    </submittedName>
</protein>
<evidence type="ECO:0000313" key="2">
    <source>
        <dbReference type="EMBL" id="MDQ0342131.1"/>
    </source>
</evidence>
<dbReference type="Gene3D" id="2.60.300.12">
    <property type="entry name" value="HesB-like domain"/>
    <property type="match status" value="1"/>
</dbReference>
<dbReference type="Pfam" id="PF01521">
    <property type="entry name" value="Fe-S_biosyn"/>
    <property type="match status" value="1"/>
</dbReference>
<evidence type="ECO:0000259" key="1">
    <source>
        <dbReference type="Pfam" id="PF01521"/>
    </source>
</evidence>
<keyword evidence="3" id="KW-1185">Reference proteome</keyword>
<organism evidence="2 3">
    <name type="scientific">Lederbergia wuyishanensis</name>
    <dbReference type="NCBI Taxonomy" id="1347903"/>
    <lineage>
        <taxon>Bacteria</taxon>
        <taxon>Bacillati</taxon>
        <taxon>Bacillota</taxon>
        <taxon>Bacilli</taxon>
        <taxon>Bacillales</taxon>
        <taxon>Bacillaceae</taxon>
        <taxon>Lederbergia</taxon>
    </lineage>
</organism>
<sequence>MKISISEEAAQQIKRKMDGKKLILKLKYETDGCGCAVSGVPTLQLIREQDLHKEDMLIGTGKMNVYIEKSKAIFFDEELKIDYSQETQSFRLSSPGQILNGRMNCNVVSD</sequence>
<comment type="caution">
    <text evidence="2">The sequence shown here is derived from an EMBL/GenBank/DDBJ whole genome shotgun (WGS) entry which is preliminary data.</text>
</comment>
<dbReference type="InterPro" id="IPR000361">
    <property type="entry name" value="ATAP_core_dom"/>
</dbReference>
<proteinExistence type="predicted"/>
<evidence type="ECO:0000313" key="3">
    <source>
        <dbReference type="Proteomes" id="UP001232343"/>
    </source>
</evidence>
<feature type="domain" description="Core" evidence="1">
    <location>
        <begin position="1"/>
        <end position="106"/>
    </location>
</feature>
<dbReference type="RefSeq" id="WP_244680320.1">
    <property type="nucleotide sequence ID" value="NZ_JALIRM010000001.1"/>
</dbReference>
<dbReference type="InterPro" id="IPR035903">
    <property type="entry name" value="HesB-like_dom_sf"/>
</dbReference>
<accession>A0ABU0D162</accession>
<dbReference type="SUPFAM" id="SSF89360">
    <property type="entry name" value="HesB-like domain"/>
    <property type="match status" value="1"/>
</dbReference>
<dbReference type="EMBL" id="JAUSUO010000001">
    <property type="protein sequence ID" value="MDQ0342131.1"/>
    <property type="molecule type" value="Genomic_DNA"/>
</dbReference>
<reference evidence="2 3" key="1">
    <citation type="submission" date="2023-07" db="EMBL/GenBank/DDBJ databases">
        <title>Genomic Encyclopedia of Type Strains, Phase IV (KMG-IV): sequencing the most valuable type-strain genomes for metagenomic binning, comparative biology and taxonomic classification.</title>
        <authorList>
            <person name="Goeker M."/>
        </authorList>
    </citation>
    <scope>NUCLEOTIDE SEQUENCE [LARGE SCALE GENOMIC DNA]</scope>
    <source>
        <strain evidence="2 3">DSM 27848</strain>
    </source>
</reference>
<gene>
    <name evidence="2" type="ORF">J2S14_000924</name>
</gene>